<sequence>MSSKTVVNGYKPSTDISLNDLSIIPNGKSCSATTVESSEKILKDVTEVEQESKNCFFSLLSFCIMFGTGFMFSYSINTYLSSQITTIEKVFALSSSKSALLLSANDIGFVATVLFAAHFLHRYHIPRILAVCVFTVGVSGIVLALPKLFISDAPIEDQSIMINTSRSFAANLCVYYNGSETAKLNDSTCNKDSKDDTSPRKASESNILLLVVMGIALVVQGIATAPRQALQTIHVDNNTERSKTGFFVGVLTTFTIFGPFLALIVGGLFNKVPTSLRATSLTPTDPRWVGAWWLGFLVFGGCCILTSFPLFLFPRGSKSERKVNVAKENQNQSACQKLKELPTSALRIFKEPVYTLSCFNNIATLFAVMALGSFGPKYLETQFFLPTWKANIILGLQ</sequence>
<evidence type="ECO:0008006" key="5">
    <source>
        <dbReference type="Google" id="ProtNLM"/>
    </source>
</evidence>
<dbReference type="SUPFAM" id="SSF103473">
    <property type="entry name" value="MFS general substrate transporter"/>
    <property type="match status" value="1"/>
</dbReference>
<dbReference type="AlphaFoldDB" id="A0AAE0W7T7"/>
<reference evidence="3" key="2">
    <citation type="journal article" date="2021" name="Genome Biol. Evol.">
        <title>Developing a high-quality reference genome for a parasitic bivalve with doubly uniparental inheritance (Bivalvia: Unionida).</title>
        <authorList>
            <person name="Smith C.H."/>
        </authorList>
    </citation>
    <scope>NUCLEOTIDE SEQUENCE</scope>
    <source>
        <strain evidence="3">CHS0354</strain>
        <tissue evidence="3">Mantle</tissue>
    </source>
</reference>
<dbReference type="PANTHER" id="PTHR11388">
    <property type="entry name" value="ORGANIC ANION TRANSPORTER"/>
    <property type="match status" value="1"/>
</dbReference>
<feature type="transmembrane region" description="Helical" evidence="2">
    <location>
        <begin position="56"/>
        <end position="80"/>
    </location>
</feature>
<feature type="transmembrane region" description="Helical" evidence="2">
    <location>
        <begin position="100"/>
        <end position="121"/>
    </location>
</feature>
<protein>
    <recommendedName>
        <fullName evidence="5">Solute carrier organic anion transporter family member</fullName>
    </recommendedName>
</protein>
<dbReference type="Proteomes" id="UP001195483">
    <property type="component" value="Unassembled WGS sequence"/>
</dbReference>
<feature type="transmembrane region" description="Helical" evidence="2">
    <location>
        <begin position="246"/>
        <end position="269"/>
    </location>
</feature>
<dbReference type="Pfam" id="PF03137">
    <property type="entry name" value="OATP"/>
    <property type="match status" value="1"/>
</dbReference>
<feature type="transmembrane region" description="Helical" evidence="2">
    <location>
        <begin position="289"/>
        <end position="313"/>
    </location>
</feature>
<feature type="transmembrane region" description="Helical" evidence="2">
    <location>
        <begin position="353"/>
        <end position="374"/>
    </location>
</feature>
<dbReference type="GO" id="GO:0043252">
    <property type="term" value="P:sodium-independent organic anion transport"/>
    <property type="evidence" value="ECO:0007669"/>
    <property type="project" value="TreeGrafter"/>
</dbReference>
<keyword evidence="2" id="KW-1133">Transmembrane helix</keyword>
<dbReference type="Gene3D" id="1.20.1250.20">
    <property type="entry name" value="MFS general substrate transporter like domains"/>
    <property type="match status" value="1"/>
</dbReference>
<comment type="caution">
    <text evidence="3">The sequence shown here is derived from an EMBL/GenBank/DDBJ whole genome shotgun (WGS) entry which is preliminary data.</text>
</comment>
<keyword evidence="1" id="KW-1015">Disulfide bond</keyword>
<feature type="transmembrane region" description="Helical" evidence="2">
    <location>
        <begin position="207"/>
        <end position="225"/>
    </location>
</feature>
<organism evidence="3 4">
    <name type="scientific">Potamilus streckersoni</name>
    <dbReference type="NCBI Taxonomy" id="2493646"/>
    <lineage>
        <taxon>Eukaryota</taxon>
        <taxon>Metazoa</taxon>
        <taxon>Spiralia</taxon>
        <taxon>Lophotrochozoa</taxon>
        <taxon>Mollusca</taxon>
        <taxon>Bivalvia</taxon>
        <taxon>Autobranchia</taxon>
        <taxon>Heteroconchia</taxon>
        <taxon>Palaeoheterodonta</taxon>
        <taxon>Unionida</taxon>
        <taxon>Unionoidea</taxon>
        <taxon>Unionidae</taxon>
        <taxon>Ambleminae</taxon>
        <taxon>Lampsilini</taxon>
        <taxon>Potamilus</taxon>
    </lineage>
</organism>
<keyword evidence="2" id="KW-0472">Membrane</keyword>
<dbReference type="GO" id="GO:0015347">
    <property type="term" value="F:sodium-independent organic anion transmembrane transporter activity"/>
    <property type="evidence" value="ECO:0007669"/>
    <property type="project" value="TreeGrafter"/>
</dbReference>
<gene>
    <name evidence="3" type="ORF">CHS0354_021567</name>
</gene>
<evidence type="ECO:0000313" key="3">
    <source>
        <dbReference type="EMBL" id="KAK3604304.1"/>
    </source>
</evidence>
<dbReference type="GO" id="GO:0016323">
    <property type="term" value="C:basolateral plasma membrane"/>
    <property type="evidence" value="ECO:0007669"/>
    <property type="project" value="TreeGrafter"/>
</dbReference>
<proteinExistence type="predicted"/>
<reference evidence="3" key="1">
    <citation type="journal article" date="2021" name="Genome Biol. Evol.">
        <title>A High-Quality Reference Genome for a Parasitic Bivalve with Doubly Uniparental Inheritance (Bivalvia: Unionida).</title>
        <authorList>
            <person name="Smith C.H."/>
        </authorList>
    </citation>
    <scope>NUCLEOTIDE SEQUENCE</scope>
    <source>
        <strain evidence="3">CHS0354</strain>
    </source>
</reference>
<feature type="transmembrane region" description="Helical" evidence="2">
    <location>
        <begin position="128"/>
        <end position="150"/>
    </location>
</feature>
<keyword evidence="4" id="KW-1185">Reference proteome</keyword>
<dbReference type="InterPro" id="IPR036259">
    <property type="entry name" value="MFS_trans_sf"/>
</dbReference>
<evidence type="ECO:0000256" key="2">
    <source>
        <dbReference type="SAM" id="Phobius"/>
    </source>
</evidence>
<dbReference type="EMBL" id="JAEAOA010001322">
    <property type="protein sequence ID" value="KAK3604304.1"/>
    <property type="molecule type" value="Genomic_DNA"/>
</dbReference>
<evidence type="ECO:0000313" key="4">
    <source>
        <dbReference type="Proteomes" id="UP001195483"/>
    </source>
</evidence>
<name>A0AAE0W7T7_9BIVA</name>
<reference evidence="3" key="3">
    <citation type="submission" date="2023-05" db="EMBL/GenBank/DDBJ databases">
        <authorList>
            <person name="Smith C.H."/>
        </authorList>
    </citation>
    <scope>NUCLEOTIDE SEQUENCE</scope>
    <source>
        <strain evidence="3">CHS0354</strain>
        <tissue evidence="3">Mantle</tissue>
    </source>
</reference>
<evidence type="ECO:0000256" key="1">
    <source>
        <dbReference type="ARBA" id="ARBA00023157"/>
    </source>
</evidence>
<dbReference type="PANTHER" id="PTHR11388:SF100">
    <property type="entry name" value="SOLUTE CARRIER ORGANIC ANION TRANSPORTER FAMILY MEMBER 4A1"/>
    <property type="match status" value="1"/>
</dbReference>
<dbReference type="InterPro" id="IPR004156">
    <property type="entry name" value="OATP"/>
</dbReference>
<accession>A0AAE0W7T7</accession>
<keyword evidence="2" id="KW-0812">Transmembrane</keyword>